<dbReference type="InterPro" id="IPR003423">
    <property type="entry name" value="OMP_efflux"/>
</dbReference>
<accession>A0A9D2RJW2</accession>
<dbReference type="GO" id="GO:0031640">
    <property type="term" value="P:killing of cells of another organism"/>
    <property type="evidence" value="ECO:0007669"/>
    <property type="project" value="UniProtKB-KW"/>
</dbReference>
<name>A0A9D2RJW2_9BURK</name>
<dbReference type="Proteomes" id="UP000823889">
    <property type="component" value="Unassembled WGS sequence"/>
</dbReference>
<keyword evidence="2" id="KW-0813">Transport</keyword>
<sequence>MNALFLSRVRFSVGILHKLAQRLLPALSLTLAGCASQALDRAPDNAVQPWQPSTEVGASERMPSLTAANNSEPSYAVPKVPLPTAWQPEDTTTTLIDPTQSYDLLGLIDLAQRQNPHTRMAWNRAREAALAVGMAEATFLPILSANVVGGVQRVSTPAPLAGLIGPDRLSATARGAIPFLSLSWLLFDFGGRAAVVEAAEQASFAANVLFNASHQKLIRDVTDFYYQYDAARQNLLLQEQALQHQQEILQAAEARWQAELGTKIELALAKQGVAQAKLHLVNAQGMVRNTYLSLLSALGLPATTRLQVADAPPVPLPAPAEALTEQRIHEALSGRADLVAAYAAVKAADAGVQAAEAQFYPKVYLGAAMGKHHSRFSTSSLPLPELQHQSAATGVMIGVHLPLFDGGLRRAAVQQAELKRTQSQDTLQQLHYDALREVVAAETVLNSALEAYQAASELVVTADTAYQGAYEAFKQGVGTITVVHETANGVLVAQRAQSDSYHAARVAAANLAFVMGDMTRAQTNWLPN</sequence>
<dbReference type="SUPFAM" id="SSF56954">
    <property type="entry name" value="Outer membrane efflux proteins (OEP)"/>
    <property type="match status" value="1"/>
</dbReference>
<dbReference type="AlphaFoldDB" id="A0A9D2RJW2"/>
<dbReference type="PANTHER" id="PTHR30203">
    <property type="entry name" value="OUTER MEMBRANE CATION EFFLUX PROTEIN"/>
    <property type="match status" value="1"/>
</dbReference>
<keyword evidence="2" id="KW-0998">Cell outer membrane</keyword>
<reference evidence="4" key="2">
    <citation type="submission" date="2021-04" db="EMBL/GenBank/DDBJ databases">
        <authorList>
            <person name="Gilroy R."/>
        </authorList>
    </citation>
    <scope>NUCLEOTIDE SEQUENCE</scope>
    <source>
        <strain evidence="4">9264</strain>
    </source>
</reference>
<dbReference type="GO" id="GO:0009279">
    <property type="term" value="C:cell outer membrane"/>
    <property type="evidence" value="ECO:0007669"/>
    <property type="project" value="UniProtKB-SubCell"/>
</dbReference>
<dbReference type="GO" id="GO:0015562">
    <property type="term" value="F:efflux transmembrane transporter activity"/>
    <property type="evidence" value="ECO:0007669"/>
    <property type="project" value="InterPro"/>
</dbReference>
<proteinExistence type="inferred from homology"/>
<comment type="subcellular location">
    <subcellularLocation>
        <location evidence="2">Cell outer membrane</location>
        <topology evidence="2">Peripheral membrane protein</topology>
    </subcellularLocation>
</comment>
<organism evidence="4 5">
    <name type="scientific">Candidatus Paenalcaligenes intestinipullorum</name>
    <dbReference type="NCBI Taxonomy" id="2838718"/>
    <lineage>
        <taxon>Bacteria</taxon>
        <taxon>Pseudomonadati</taxon>
        <taxon>Pseudomonadota</taxon>
        <taxon>Betaproteobacteria</taxon>
        <taxon>Burkholderiales</taxon>
        <taxon>Alcaligenaceae</taxon>
        <taxon>Paenalcaligenes</taxon>
    </lineage>
</organism>
<evidence type="ECO:0000256" key="1">
    <source>
        <dbReference type="ARBA" id="ARBA00007613"/>
    </source>
</evidence>
<dbReference type="EMBL" id="DWUQ01000141">
    <property type="protein sequence ID" value="HJD44711.1"/>
    <property type="molecule type" value="Genomic_DNA"/>
</dbReference>
<dbReference type="PIRSF" id="PIRSF001892">
    <property type="entry name" value="CyaE"/>
    <property type="match status" value="1"/>
</dbReference>
<evidence type="ECO:0000313" key="5">
    <source>
        <dbReference type="Proteomes" id="UP000823889"/>
    </source>
</evidence>
<gene>
    <name evidence="4" type="ORF">H9906_06760</name>
</gene>
<keyword evidence="2" id="KW-0204">Cytolysis</keyword>
<comment type="caution">
    <text evidence="4">The sequence shown here is derived from an EMBL/GenBank/DDBJ whole genome shotgun (WGS) entry which is preliminary data.</text>
</comment>
<comment type="similarity">
    <text evidence="1 2">Belongs to the outer membrane factor (OMF) (TC 1.B.17) family.</text>
</comment>
<dbReference type="PANTHER" id="PTHR30203:SF29">
    <property type="entry name" value="PROTEIN CYAE"/>
    <property type="match status" value="1"/>
</dbReference>
<keyword evidence="2" id="KW-0354">Hemolysis</keyword>
<keyword evidence="2" id="KW-0472">Membrane</keyword>
<dbReference type="InterPro" id="IPR010131">
    <property type="entry name" value="MdtP/NodT-like"/>
</dbReference>
<evidence type="ECO:0000313" key="4">
    <source>
        <dbReference type="EMBL" id="HJD44711.1"/>
    </source>
</evidence>
<dbReference type="Pfam" id="PF02321">
    <property type="entry name" value="OEP"/>
    <property type="match status" value="2"/>
</dbReference>
<evidence type="ECO:0000256" key="3">
    <source>
        <dbReference type="SAM" id="MobiDB-lite"/>
    </source>
</evidence>
<dbReference type="Gene3D" id="1.20.1600.10">
    <property type="entry name" value="Outer membrane efflux proteins (OEP)"/>
    <property type="match status" value="1"/>
</dbReference>
<protein>
    <recommendedName>
        <fullName evidence="2">Protein CyaE</fullName>
    </recommendedName>
</protein>
<reference evidence="4" key="1">
    <citation type="journal article" date="2021" name="PeerJ">
        <title>Extensive microbial diversity within the chicken gut microbiome revealed by metagenomics and culture.</title>
        <authorList>
            <person name="Gilroy R."/>
            <person name="Ravi A."/>
            <person name="Getino M."/>
            <person name="Pursley I."/>
            <person name="Horton D.L."/>
            <person name="Alikhan N.F."/>
            <person name="Baker D."/>
            <person name="Gharbi K."/>
            <person name="Hall N."/>
            <person name="Watson M."/>
            <person name="Adriaenssens E.M."/>
            <person name="Foster-Nyarko E."/>
            <person name="Jarju S."/>
            <person name="Secka A."/>
            <person name="Antonio M."/>
            <person name="Oren A."/>
            <person name="Chaudhuri R.R."/>
            <person name="La Ragione R."/>
            <person name="Hildebrand F."/>
            <person name="Pallen M.J."/>
        </authorList>
    </citation>
    <scope>NUCLEOTIDE SEQUENCE</scope>
    <source>
        <strain evidence="4">9264</strain>
    </source>
</reference>
<feature type="region of interest" description="Disordered" evidence="3">
    <location>
        <begin position="43"/>
        <end position="76"/>
    </location>
</feature>
<evidence type="ECO:0000256" key="2">
    <source>
        <dbReference type="PIRNR" id="PIRNR001892"/>
    </source>
</evidence>
<comment type="function">
    <text evidence="2">CyaE is necessary for transport of calmodulin-sensitive adenylate cyclase-hemolysin (cyclolysin).</text>
</comment>
<dbReference type="InterPro" id="IPR028351">
    <property type="entry name" value="CyaE"/>
</dbReference>